<protein>
    <recommendedName>
        <fullName evidence="3">Type II secretion system protein GspI C-terminal domain-containing protein</fullName>
    </recommendedName>
</protein>
<proteinExistence type="predicted"/>
<organism evidence="2">
    <name type="scientific">marine sediment metagenome</name>
    <dbReference type="NCBI Taxonomy" id="412755"/>
    <lineage>
        <taxon>unclassified sequences</taxon>
        <taxon>metagenomes</taxon>
        <taxon>ecological metagenomes</taxon>
    </lineage>
</organism>
<accession>X0XV09</accession>
<gene>
    <name evidence="2" type="ORF">S01H1_78634</name>
</gene>
<evidence type="ECO:0000313" key="2">
    <source>
        <dbReference type="EMBL" id="GAG47144.1"/>
    </source>
</evidence>
<dbReference type="AlphaFoldDB" id="X0XV09"/>
<evidence type="ECO:0000256" key="1">
    <source>
        <dbReference type="SAM" id="MobiDB-lite"/>
    </source>
</evidence>
<evidence type="ECO:0008006" key="3">
    <source>
        <dbReference type="Google" id="ProtNLM"/>
    </source>
</evidence>
<feature type="region of interest" description="Disordered" evidence="1">
    <location>
        <begin position="108"/>
        <end position="127"/>
    </location>
</feature>
<comment type="caution">
    <text evidence="2">The sequence shown here is derived from an EMBL/GenBank/DDBJ whole genome shotgun (WGS) entry which is preliminary data.</text>
</comment>
<name>X0XV09_9ZZZZ</name>
<reference evidence="2" key="1">
    <citation type="journal article" date="2014" name="Front. Microbiol.">
        <title>High frequency of phylogenetically diverse reductive dehalogenase-homologous genes in deep subseafloor sedimentary metagenomes.</title>
        <authorList>
            <person name="Kawai M."/>
            <person name="Futagami T."/>
            <person name="Toyoda A."/>
            <person name="Takaki Y."/>
            <person name="Nishi S."/>
            <person name="Hori S."/>
            <person name="Arai W."/>
            <person name="Tsubouchi T."/>
            <person name="Morono Y."/>
            <person name="Uchiyama I."/>
            <person name="Ito T."/>
            <person name="Fujiyama A."/>
            <person name="Inagaki F."/>
            <person name="Takami H."/>
        </authorList>
    </citation>
    <scope>NUCLEOTIDE SEQUENCE</scope>
    <source>
        <strain evidence="2">Expedition CK06-06</strain>
    </source>
</reference>
<sequence length="127" mass="13825">MFAAAAGTIIGAFTASLRATRQMRLQTQAVDRAVTLLSEMQMGLVQPIDDGPTDYEEPDQDWSWQVVTSDLDAQSLDAPAMTQVQILITYKPDGYTYSLFHVVPSDGESRESQLAGTEGPEGGGVRW</sequence>
<dbReference type="EMBL" id="BARS01052935">
    <property type="protein sequence ID" value="GAG47144.1"/>
    <property type="molecule type" value="Genomic_DNA"/>
</dbReference>